<keyword evidence="2" id="KW-1185">Reference proteome</keyword>
<dbReference type="Proteomes" id="UP001234178">
    <property type="component" value="Unassembled WGS sequence"/>
</dbReference>
<evidence type="ECO:0000313" key="2">
    <source>
        <dbReference type="Proteomes" id="UP001234178"/>
    </source>
</evidence>
<organism evidence="1 2">
    <name type="scientific">Daphnia magna</name>
    <dbReference type="NCBI Taxonomy" id="35525"/>
    <lineage>
        <taxon>Eukaryota</taxon>
        <taxon>Metazoa</taxon>
        <taxon>Ecdysozoa</taxon>
        <taxon>Arthropoda</taxon>
        <taxon>Crustacea</taxon>
        <taxon>Branchiopoda</taxon>
        <taxon>Diplostraca</taxon>
        <taxon>Cladocera</taxon>
        <taxon>Anomopoda</taxon>
        <taxon>Daphniidae</taxon>
        <taxon>Daphnia</taxon>
    </lineage>
</organism>
<gene>
    <name evidence="1" type="ORF">OUZ56_005403</name>
</gene>
<name>A0ABQ9YSQ0_9CRUS</name>
<protein>
    <submittedName>
        <fullName evidence="1">Uncharacterized protein</fullName>
    </submittedName>
</protein>
<reference evidence="1 2" key="1">
    <citation type="journal article" date="2023" name="Nucleic Acids Res.">
        <title>The hologenome of Daphnia magna reveals possible DNA methylation and microbiome-mediated evolution of the host genome.</title>
        <authorList>
            <person name="Chaturvedi A."/>
            <person name="Li X."/>
            <person name="Dhandapani V."/>
            <person name="Marshall H."/>
            <person name="Kissane S."/>
            <person name="Cuenca-Cambronero M."/>
            <person name="Asole G."/>
            <person name="Calvet F."/>
            <person name="Ruiz-Romero M."/>
            <person name="Marangio P."/>
            <person name="Guigo R."/>
            <person name="Rago D."/>
            <person name="Mirbahai L."/>
            <person name="Eastwood N."/>
            <person name="Colbourne J.K."/>
            <person name="Zhou J."/>
            <person name="Mallon E."/>
            <person name="Orsini L."/>
        </authorList>
    </citation>
    <scope>NUCLEOTIDE SEQUENCE [LARGE SCALE GENOMIC DNA]</scope>
    <source>
        <strain evidence="1">LRV0_1</strain>
    </source>
</reference>
<accession>A0ABQ9YSQ0</accession>
<proteinExistence type="predicted"/>
<comment type="caution">
    <text evidence="1">The sequence shown here is derived from an EMBL/GenBank/DDBJ whole genome shotgun (WGS) entry which is preliminary data.</text>
</comment>
<evidence type="ECO:0000313" key="1">
    <source>
        <dbReference type="EMBL" id="KAK4003647.1"/>
    </source>
</evidence>
<dbReference type="EMBL" id="JAOYFB010000001">
    <property type="protein sequence ID" value="KAK4003647.1"/>
    <property type="molecule type" value="Genomic_DNA"/>
</dbReference>
<sequence>MIAPRQTFIARKSLPPVHQQSAIADIQEAGPSHQQHSAGSPKIEGQKKQMGIPMQCNYIVIGRQLFIGLHQHLQRLRQLLMGQNDEKRCFENTEVKQLVVESLQATPGLRLSEHQINSKIARWLKAAPSKIGKDNGDEEENLSGDE</sequence>